<gene>
    <name evidence="1" type="primary">tagF</name>
    <name evidence="1" type="ORF">N4261_13770</name>
</gene>
<dbReference type="Pfam" id="PF09867">
    <property type="entry name" value="TagF_N"/>
    <property type="match status" value="1"/>
</dbReference>
<evidence type="ECO:0000313" key="2">
    <source>
        <dbReference type="Proteomes" id="UP001064933"/>
    </source>
</evidence>
<proteinExistence type="predicted"/>
<sequence length="211" mass="22991">MKIAWFGKLPALGDFVHRRLDIDTLERLDAWLSDGLTQRIRAAPEHWLDAYDRAPRWRFAWASGVLMTKGLWSGPVCGVLLPSRDRVGRRFPLIALRPMTAPMSPAAHEWLSGLESVLCLAVSEAWSVAQLEASLALLDSIAPLHADRAAVSHGRPPPGRTFWAASPVSAGEEPTWSGHRGLPAGPAFARLITAPLDLTNDSGEGNDPPRD</sequence>
<dbReference type="EMBL" id="CP104562">
    <property type="protein sequence ID" value="UXH76141.1"/>
    <property type="molecule type" value="Genomic_DNA"/>
</dbReference>
<reference evidence="1" key="1">
    <citation type="submission" date="2022-10" db="EMBL/GenBank/DDBJ databases">
        <title>Characterization and whole genome sequencing of a new Roseateles species, isolated from fresh water.</title>
        <authorList>
            <person name="Guliayeva D.Y."/>
            <person name="Akhremchuk A.E."/>
            <person name="Sikolenko M.A."/>
            <person name="Valentovich L.N."/>
            <person name="Sidarenka A.V."/>
        </authorList>
    </citation>
    <scope>NUCLEOTIDE SEQUENCE</scope>
    <source>
        <strain evidence="1">BIM B-1768</strain>
    </source>
</reference>
<dbReference type="InterPro" id="IPR017748">
    <property type="entry name" value="TagF"/>
</dbReference>
<name>A0ABY6ASD5_9BURK</name>
<protein>
    <submittedName>
        <fullName evidence="1">Type VI secretion system-associated protein TagF</fullName>
    </submittedName>
</protein>
<dbReference type="RefSeq" id="WP_261755873.1">
    <property type="nucleotide sequence ID" value="NZ_CP104562.2"/>
</dbReference>
<dbReference type="Gene3D" id="3.40.1730.10">
    <property type="entry name" value="pa0076 domain"/>
    <property type="match status" value="1"/>
</dbReference>
<accession>A0ABY6ASD5</accession>
<organism evidence="1 2">
    <name type="scientific">Roseateles amylovorans</name>
    <dbReference type="NCBI Taxonomy" id="2978473"/>
    <lineage>
        <taxon>Bacteria</taxon>
        <taxon>Pseudomonadati</taxon>
        <taxon>Pseudomonadota</taxon>
        <taxon>Betaproteobacteria</taxon>
        <taxon>Burkholderiales</taxon>
        <taxon>Sphaerotilaceae</taxon>
        <taxon>Roseateles</taxon>
    </lineage>
</organism>
<dbReference type="InterPro" id="IPR038225">
    <property type="entry name" value="TagF_sf"/>
</dbReference>
<dbReference type="Proteomes" id="UP001064933">
    <property type="component" value="Chromosome"/>
</dbReference>
<evidence type="ECO:0000313" key="1">
    <source>
        <dbReference type="EMBL" id="UXH76141.1"/>
    </source>
</evidence>
<keyword evidence="2" id="KW-1185">Reference proteome</keyword>
<dbReference type="NCBIfam" id="TIGR03373">
    <property type="entry name" value="VI_minor_4"/>
    <property type="match status" value="1"/>
</dbReference>